<name>A0A554LF61_9BACT</name>
<dbReference type="EMBL" id="VMGH01000038">
    <property type="protein sequence ID" value="TSC91468.1"/>
    <property type="molecule type" value="Genomic_DNA"/>
</dbReference>
<dbReference type="AlphaFoldDB" id="A0A554LF61"/>
<evidence type="ECO:0000313" key="1">
    <source>
        <dbReference type="EMBL" id="TSC91468.1"/>
    </source>
</evidence>
<gene>
    <name evidence="1" type="ORF">CEN92_267</name>
</gene>
<sequence>MKIEIDQSGRIEDTSKLSVIAYSNNHQKSLLITARDKKAIQLVFRKIGQPKLFVFKLFAVAIFVLIKNNLKKIDQIIIDREYTGYESLIKKLLFETVERNNKKIETDIVHFHSIGKKSKAHTVALKCYQIKRADSRLTSGEFFKIAFPK</sequence>
<comment type="caution">
    <text evidence="1">The sequence shown here is derived from an EMBL/GenBank/DDBJ whole genome shotgun (WGS) entry which is preliminary data.</text>
</comment>
<evidence type="ECO:0000313" key="2">
    <source>
        <dbReference type="Proteomes" id="UP000318296"/>
    </source>
</evidence>
<dbReference type="Proteomes" id="UP000318296">
    <property type="component" value="Unassembled WGS sequence"/>
</dbReference>
<organism evidence="1 2">
    <name type="scientific">Candidatus Berkelbacteria bacterium Licking1014_96</name>
    <dbReference type="NCBI Taxonomy" id="2017149"/>
    <lineage>
        <taxon>Bacteria</taxon>
        <taxon>Candidatus Berkelbacteria</taxon>
    </lineage>
</organism>
<protein>
    <submittedName>
        <fullName evidence="1">Uncharacterized protein</fullName>
    </submittedName>
</protein>
<reference evidence="1 2" key="1">
    <citation type="submission" date="2017-07" db="EMBL/GenBank/DDBJ databases">
        <title>Mechanisms for carbon and nitrogen cycling indicate functional differentiation within the Candidate Phyla Radiation.</title>
        <authorList>
            <person name="Danczak R.E."/>
            <person name="Johnston M.D."/>
            <person name="Kenah C."/>
            <person name="Slattery M."/>
            <person name="Wrighton K.C."/>
            <person name="Wilkins M.J."/>
        </authorList>
    </citation>
    <scope>NUCLEOTIDE SEQUENCE [LARGE SCALE GENOMIC DNA]</scope>
    <source>
        <strain evidence="1">Licking1014_96</strain>
    </source>
</reference>
<accession>A0A554LF61</accession>
<proteinExistence type="predicted"/>